<evidence type="ECO:0000313" key="1">
    <source>
        <dbReference type="EMBL" id="MFC3985462.1"/>
    </source>
</evidence>
<proteinExistence type="predicted"/>
<gene>
    <name evidence="1" type="ORF">ACFOYY_35400</name>
</gene>
<evidence type="ECO:0000313" key="2">
    <source>
        <dbReference type="Proteomes" id="UP001595698"/>
    </source>
</evidence>
<dbReference type="RefSeq" id="WP_386195549.1">
    <property type="nucleotide sequence ID" value="NZ_JBHSBC010000046.1"/>
</dbReference>
<reference evidence="2" key="1">
    <citation type="journal article" date="2019" name="Int. J. Syst. Evol. Microbiol.">
        <title>The Global Catalogue of Microorganisms (GCM) 10K type strain sequencing project: providing services to taxonomists for standard genome sequencing and annotation.</title>
        <authorList>
            <consortium name="The Broad Institute Genomics Platform"/>
            <consortium name="The Broad Institute Genome Sequencing Center for Infectious Disease"/>
            <person name="Wu L."/>
            <person name="Ma J."/>
        </authorList>
    </citation>
    <scope>NUCLEOTIDE SEQUENCE [LARGE SCALE GENOMIC DNA]</scope>
    <source>
        <strain evidence="2">TBRC 7912</strain>
    </source>
</reference>
<dbReference type="Proteomes" id="UP001595698">
    <property type="component" value="Unassembled WGS sequence"/>
</dbReference>
<sequence length="75" mass="8230">MNDGKAAVPSPTIPGWRLLISDAGRFWAFRQKPFPVEARRAGAEPDLDADTFDDIQAVITRHEEIARQAAGQVAL</sequence>
<organism evidence="1 2">
    <name type="scientific">Streptosporangium jomthongense</name>
    <dbReference type="NCBI Taxonomy" id="1193683"/>
    <lineage>
        <taxon>Bacteria</taxon>
        <taxon>Bacillati</taxon>
        <taxon>Actinomycetota</taxon>
        <taxon>Actinomycetes</taxon>
        <taxon>Streptosporangiales</taxon>
        <taxon>Streptosporangiaceae</taxon>
        <taxon>Streptosporangium</taxon>
    </lineage>
</organism>
<name>A0ABV8FDY2_9ACTN</name>
<comment type="caution">
    <text evidence="1">The sequence shown here is derived from an EMBL/GenBank/DDBJ whole genome shotgun (WGS) entry which is preliminary data.</text>
</comment>
<dbReference type="EMBL" id="JBHSBC010000046">
    <property type="protein sequence ID" value="MFC3985462.1"/>
    <property type="molecule type" value="Genomic_DNA"/>
</dbReference>
<accession>A0ABV8FDY2</accession>
<protein>
    <submittedName>
        <fullName evidence="1">Uncharacterized protein</fullName>
    </submittedName>
</protein>
<keyword evidence="2" id="KW-1185">Reference proteome</keyword>